<dbReference type="Proteomes" id="UP000274822">
    <property type="component" value="Unassembled WGS sequence"/>
</dbReference>
<feature type="non-terminal residue" evidence="1">
    <location>
        <position position="1"/>
    </location>
</feature>
<evidence type="ECO:0000313" key="1">
    <source>
        <dbReference type="EMBL" id="RUS26907.1"/>
    </source>
</evidence>
<reference evidence="1 2" key="1">
    <citation type="journal article" date="2018" name="New Phytol.">
        <title>Phylogenomics of Endogonaceae and evolution of mycorrhizas within Mucoromycota.</title>
        <authorList>
            <person name="Chang Y."/>
            <person name="Desiro A."/>
            <person name="Na H."/>
            <person name="Sandor L."/>
            <person name="Lipzen A."/>
            <person name="Clum A."/>
            <person name="Barry K."/>
            <person name="Grigoriev I.V."/>
            <person name="Martin F.M."/>
            <person name="Stajich J.E."/>
            <person name="Smith M.E."/>
            <person name="Bonito G."/>
            <person name="Spatafora J.W."/>
        </authorList>
    </citation>
    <scope>NUCLEOTIDE SEQUENCE [LARGE SCALE GENOMIC DNA]</scope>
    <source>
        <strain evidence="1 2">AD002</strain>
    </source>
</reference>
<dbReference type="EMBL" id="RBNJ01009411">
    <property type="protein sequence ID" value="RUS26907.1"/>
    <property type="molecule type" value="Genomic_DNA"/>
</dbReference>
<gene>
    <name evidence="1" type="ORF">BC938DRAFT_483965</name>
</gene>
<feature type="non-terminal residue" evidence="1">
    <location>
        <position position="88"/>
    </location>
</feature>
<name>A0A433QAU5_9FUNG</name>
<sequence>SESEFTRSSGGERPLPPTFRTASNFPALIGHGSLRLGSIPCPWCHRKFSIPAFPAFPAFPAGPRTGLSNPGLWADQCLHITFYHFPEP</sequence>
<dbReference type="AlphaFoldDB" id="A0A433QAU5"/>
<comment type="caution">
    <text evidence="1">The sequence shown here is derived from an EMBL/GenBank/DDBJ whole genome shotgun (WGS) entry which is preliminary data.</text>
</comment>
<protein>
    <submittedName>
        <fullName evidence="1">Uncharacterized protein</fullName>
    </submittedName>
</protein>
<evidence type="ECO:0000313" key="2">
    <source>
        <dbReference type="Proteomes" id="UP000274822"/>
    </source>
</evidence>
<accession>A0A433QAU5</accession>
<organism evidence="1 2">
    <name type="scientific">Jimgerdemannia flammicorona</name>
    <dbReference type="NCBI Taxonomy" id="994334"/>
    <lineage>
        <taxon>Eukaryota</taxon>
        <taxon>Fungi</taxon>
        <taxon>Fungi incertae sedis</taxon>
        <taxon>Mucoromycota</taxon>
        <taxon>Mucoromycotina</taxon>
        <taxon>Endogonomycetes</taxon>
        <taxon>Endogonales</taxon>
        <taxon>Endogonaceae</taxon>
        <taxon>Jimgerdemannia</taxon>
    </lineage>
</organism>
<proteinExistence type="predicted"/>
<keyword evidence="2" id="KW-1185">Reference proteome</keyword>